<keyword evidence="13" id="KW-1185">Reference proteome</keyword>
<evidence type="ECO:0000259" key="11">
    <source>
        <dbReference type="SMART" id="SM00967"/>
    </source>
</evidence>
<dbReference type="eggNOG" id="KOG0838">
    <property type="taxonomic scope" value="Eukaryota"/>
</dbReference>
<evidence type="ECO:0000256" key="9">
    <source>
        <dbReference type="ARBA" id="ARBA00034881"/>
    </source>
</evidence>
<dbReference type="InterPro" id="IPR029028">
    <property type="entry name" value="Alpha/beta_knot_MTases"/>
</dbReference>
<dbReference type="GO" id="GO:0003723">
    <property type="term" value="F:RNA binding"/>
    <property type="evidence" value="ECO:0007669"/>
    <property type="project" value="InterPro"/>
</dbReference>
<comment type="similarity">
    <text evidence="2">Belongs to the class IV-like SAM-binding methyltransferase superfamily. RNA methyltransferase TrmH family.</text>
</comment>
<gene>
    <name evidence="12" type="primary">MRM1</name>
    <name evidence="12" type="ORF">Y1Q_0007184</name>
</gene>
<dbReference type="Gene3D" id="3.30.1330.30">
    <property type="match status" value="1"/>
</dbReference>
<dbReference type="STRING" id="8496.A0A151N5Y0"/>
<evidence type="ECO:0000256" key="8">
    <source>
        <dbReference type="ARBA" id="ARBA00023128"/>
    </source>
</evidence>
<dbReference type="SMART" id="SM00967">
    <property type="entry name" value="SpoU_sub_bind"/>
    <property type="match status" value="1"/>
</dbReference>
<evidence type="ECO:0000256" key="5">
    <source>
        <dbReference type="ARBA" id="ARBA00022679"/>
    </source>
</evidence>
<dbReference type="PANTHER" id="PTHR46103">
    <property type="entry name" value="RRNA METHYLTRANSFERASE 1, MITOCHONDRIAL"/>
    <property type="match status" value="1"/>
</dbReference>
<dbReference type="InterPro" id="IPR001537">
    <property type="entry name" value="SpoU_MeTrfase"/>
</dbReference>
<dbReference type="CDD" id="cd18105">
    <property type="entry name" value="SpoU-like_MRM1"/>
    <property type="match status" value="1"/>
</dbReference>
<dbReference type="InterPro" id="IPR047261">
    <property type="entry name" value="MRM1_MeTrfase_dom"/>
</dbReference>
<dbReference type="GO" id="GO:0005739">
    <property type="term" value="C:mitochondrion"/>
    <property type="evidence" value="ECO:0007669"/>
    <property type="project" value="UniProtKB-SubCell"/>
</dbReference>
<proteinExistence type="inferred from homology"/>
<comment type="caution">
    <text evidence="12">The sequence shown here is derived from an EMBL/GenBank/DDBJ whole genome shotgun (WGS) entry which is preliminary data.</text>
</comment>
<organism evidence="12 13">
    <name type="scientific">Alligator mississippiensis</name>
    <name type="common">American alligator</name>
    <dbReference type="NCBI Taxonomy" id="8496"/>
    <lineage>
        <taxon>Eukaryota</taxon>
        <taxon>Metazoa</taxon>
        <taxon>Chordata</taxon>
        <taxon>Craniata</taxon>
        <taxon>Vertebrata</taxon>
        <taxon>Euteleostomi</taxon>
        <taxon>Archelosauria</taxon>
        <taxon>Archosauria</taxon>
        <taxon>Crocodylia</taxon>
        <taxon>Alligatoridae</taxon>
        <taxon>Alligatorinae</taxon>
        <taxon>Alligator</taxon>
    </lineage>
</organism>
<dbReference type="Pfam" id="PF08032">
    <property type="entry name" value="SpoU_sub_bind"/>
    <property type="match status" value="1"/>
</dbReference>
<evidence type="ECO:0000256" key="10">
    <source>
        <dbReference type="SAM" id="MobiDB-lite"/>
    </source>
</evidence>
<dbReference type="InterPro" id="IPR047182">
    <property type="entry name" value="MRM1"/>
</dbReference>
<evidence type="ECO:0000256" key="4">
    <source>
        <dbReference type="ARBA" id="ARBA00022603"/>
    </source>
</evidence>
<name>A0A151N5Y0_ALLMI</name>
<evidence type="ECO:0000256" key="6">
    <source>
        <dbReference type="ARBA" id="ARBA00022691"/>
    </source>
</evidence>
<keyword evidence="7" id="KW-0809">Transit peptide</keyword>
<feature type="compositionally biased region" description="Basic and acidic residues" evidence="10">
    <location>
        <begin position="97"/>
        <end position="110"/>
    </location>
</feature>
<keyword evidence="6" id="KW-0949">S-adenosyl-L-methionine</keyword>
<dbReference type="EMBL" id="AKHW03004004">
    <property type="protein sequence ID" value="KYO32200.1"/>
    <property type="molecule type" value="Genomic_DNA"/>
</dbReference>
<dbReference type="InterPro" id="IPR029026">
    <property type="entry name" value="tRNA_m1G_MTases_N"/>
</dbReference>
<dbReference type="InterPro" id="IPR013123">
    <property type="entry name" value="SpoU_subst-bd"/>
</dbReference>
<dbReference type="InterPro" id="IPR029064">
    <property type="entry name" value="Ribosomal_eL30-like_sf"/>
</dbReference>
<evidence type="ECO:0000313" key="12">
    <source>
        <dbReference type="EMBL" id="KYO32200.1"/>
    </source>
</evidence>
<keyword evidence="5" id="KW-0808">Transferase</keyword>
<dbReference type="Pfam" id="PF00588">
    <property type="entry name" value="SpoU_methylase"/>
    <property type="match status" value="1"/>
</dbReference>
<dbReference type="SUPFAM" id="SSF75217">
    <property type="entry name" value="alpha/beta knot"/>
    <property type="match status" value="1"/>
</dbReference>
<accession>A0A151N5Y0</accession>
<evidence type="ECO:0000256" key="1">
    <source>
        <dbReference type="ARBA" id="ARBA00004173"/>
    </source>
</evidence>
<dbReference type="Proteomes" id="UP000050525">
    <property type="component" value="Unassembled WGS sequence"/>
</dbReference>
<reference evidence="12 13" key="1">
    <citation type="journal article" date="2012" name="Genome Biol.">
        <title>Sequencing three crocodilian genomes to illuminate the evolution of archosaurs and amniotes.</title>
        <authorList>
            <person name="St John J.A."/>
            <person name="Braun E.L."/>
            <person name="Isberg S.R."/>
            <person name="Miles L.G."/>
            <person name="Chong A.Y."/>
            <person name="Gongora J."/>
            <person name="Dalzell P."/>
            <person name="Moran C."/>
            <person name="Bed'hom B."/>
            <person name="Abzhanov A."/>
            <person name="Burgess S.C."/>
            <person name="Cooksey A.M."/>
            <person name="Castoe T.A."/>
            <person name="Crawford N.G."/>
            <person name="Densmore L.D."/>
            <person name="Drew J.C."/>
            <person name="Edwards S.V."/>
            <person name="Faircloth B.C."/>
            <person name="Fujita M.K."/>
            <person name="Greenwold M.J."/>
            <person name="Hoffmann F.G."/>
            <person name="Howard J.M."/>
            <person name="Iguchi T."/>
            <person name="Janes D.E."/>
            <person name="Khan S.Y."/>
            <person name="Kohno S."/>
            <person name="de Koning A.J."/>
            <person name="Lance S.L."/>
            <person name="McCarthy F.M."/>
            <person name="McCormack J.E."/>
            <person name="Merchant M.E."/>
            <person name="Peterson D.G."/>
            <person name="Pollock D.D."/>
            <person name="Pourmand N."/>
            <person name="Raney B.J."/>
            <person name="Roessler K.A."/>
            <person name="Sanford J.R."/>
            <person name="Sawyer R.H."/>
            <person name="Schmidt C.J."/>
            <person name="Triplett E.W."/>
            <person name="Tuberville T.D."/>
            <person name="Venegas-Anaya M."/>
            <person name="Howard J.T."/>
            <person name="Jarvis E.D."/>
            <person name="Guillette L.J.Jr."/>
            <person name="Glenn T.C."/>
            <person name="Green R.E."/>
            <person name="Ray D.A."/>
        </authorList>
    </citation>
    <scope>NUCLEOTIDE SEQUENCE [LARGE SCALE GENOMIC DNA]</scope>
    <source>
        <strain evidence="12">KSC_2009_1</strain>
    </source>
</reference>
<protein>
    <recommendedName>
        <fullName evidence="9">rRNA methyltransferase 1, mitochondrial</fullName>
    </recommendedName>
</protein>
<dbReference type="GO" id="GO:0016435">
    <property type="term" value="F:rRNA (guanine) methyltransferase activity"/>
    <property type="evidence" value="ECO:0007669"/>
    <property type="project" value="TreeGrafter"/>
</dbReference>
<feature type="domain" description="RNA 2-O ribose methyltransferase substrate binding" evidence="11">
    <location>
        <begin position="182"/>
        <end position="260"/>
    </location>
</feature>
<keyword evidence="3" id="KW-0698">rRNA processing</keyword>
<dbReference type="PANTHER" id="PTHR46103:SF1">
    <property type="entry name" value="RRNA METHYLTRANSFERASE 1, MITOCHONDRIAL"/>
    <property type="match status" value="1"/>
</dbReference>
<feature type="region of interest" description="Disordered" evidence="10">
    <location>
        <begin position="84"/>
        <end position="154"/>
    </location>
</feature>
<evidence type="ECO:0000256" key="2">
    <source>
        <dbReference type="ARBA" id="ARBA00007228"/>
    </source>
</evidence>
<dbReference type="AlphaFoldDB" id="A0A151N5Y0"/>
<dbReference type="SUPFAM" id="SSF55315">
    <property type="entry name" value="L30e-like"/>
    <property type="match status" value="1"/>
</dbReference>
<evidence type="ECO:0000256" key="3">
    <source>
        <dbReference type="ARBA" id="ARBA00022552"/>
    </source>
</evidence>
<sequence>MGYSLPLQGVLFFFGISGTSDMQPIWALCTSVASVTSSAGLAFALEAMQAFKFSTWKERRLRSACSRSGVFWAARCFSSKQKHLPARFGSPGQGGDEGNRQQHDGHRTRTSEQVNPESPPAPRSCKPPKDSRPLGWKYKKSPGPAASSREEFRNLREDDFSKPWRRRSQKSLSVRRTQGSEILFGVGPCSIAFSQAKRNFFQLFVKSSSSGLRPVMEEFVQQAKARGVSVRYVRREVLDALCKDEVHQGVCLEASPLGLKSVEETEVPACRDPQQLWLLLEQIQDPMNLGTVLRCAYFLGVDQVVMSRSNSCPLTPVVSKASAGAMEILDVYSTDDIPRFLKAKIEACWEVVGTVSKSEVEGNIPVVDCLDFQWEKPTVLVLGNEASGLSPGTRSLCHKMLSIPPGIALHPGLDSLNVSVATGILLHSILRQKAKQHNAISP</sequence>
<dbReference type="Gene3D" id="3.40.1280.10">
    <property type="match status" value="1"/>
</dbReference>
<comment type="subcellular location">
    <subcellularLocation>
        <location evidence="1">Mitochondrion</location>
    </subcellularLocation>
</comment>
<keyword evidence="4 12" id="KW-0489">Methyltransferase</keyword>
<keyword evidence="8" id="KW-0496">Mitochondrion</keyword>
<evidence type="ECO:0000256" key="7">
    <source>
        <dbReference type="ARBA" id="ARBA00022946"/>
    </source>
</evidence>
<evidence type="ECO:0000313" key="13">
    <source>
        <dbReference type="Proteomes" id="UP000050525"/>
    </source>
</evidence>